<comment type="function">
    <text evidence="7">Transcriptional repressor of the nikABCDE operon. Is active in the presence of excessive concentrations of intracellular nickel.</text>
</comment>
<dbReference type="PANTHER" id="PTHR34719:SF2">
    <property type="entry name" value="NICKEL-RESPONSIVE REGULATOR"/>
    <property type="match status" value="1"/>
</dbReference>
<protein>
    <recommendedName>
        <fullName evidence="8">Putative nickel-responsive regulator</fullName>
    </recommendedName>
</protein>
<dbReference type="GO" id="GO:0016151">
    <property type="term" value="F:nickel cation binding"/>
    <property type="evidence" value="ECO:0007669"/>
    <property type="project" value="UniProtKB-UniRule"/>
</dbReference>
<dbReference type="AlphaFoldDB" id="A0A1E3VXF8"/>
<dbReference type="NCBIfam" id="TIGR02793">
    <property type="entry name" value="nikR"/>
    <property type="match status" value="1"/>
</dbReference>
<evidence type="ECO:0000256" key="6">
    <source>
        <dbReference type="ARBA" id="ARBA00023163"/>
    </source>
</evidence>
<dbReference type="Proteomes" id="UP000094472">
    <property type="component" value="Unassembled WGS sequence"/>
</dbReference>
<evidence type="ECO:0000256" key="8">
    <source>
        <dbReference type="HAMAP-Rule" id="MF_00476"/>
    </source>
</evidence>
<comment type="similarity">
    <text evidence="1 8">Belongs to the transcriptional regulatory CopG/NikR family.</text>
</comment>
<dbReference type="InterPro" id="IPR022988">
    <property type="entry name" value="Ni_resp_reg_NikR"/>
</dbReference>
<dbReference type="RefSeq" id="WP_069441433.1">
    <property type="nucleotide sequence ID" value="NZ_LPWF01000023.1"/>
</dbReference>
<dbReference type="InterPro" id="IPR014160">
    <property type="entry name" value="Nickel_NikR_proteobac"/>
</dbReference>
<feature type="binding site" evidence="8">
    <location>
        <position position="88"/>
    </location>
    <ligand>
        <name>Ni(2+)</name>
        <dbReference type="ChEBI" id="CHEBI:49786"/>
    </ligand>
</feature>
<reference evidence="12 13" key="1">
    <citation type="journal article" date="2016" name="Environ. Microbiol.">
        <title>New Methyloceanibacter diversity from North Sea sediments includes methanotroph containing solely the soluble methane monooxygenase.</title>
        <authorList>
            <person name="Vekeman B."/>
            <person name="Kerckhof F.M."/>
            <person name="Cremers G."/>
            <person name="de Vos P."/>
            <person name="Vandamme P."/>
            <person name="Boon N."/>
            <person name="Op den Camp H.J."/>
            <person name="Heylen K."/>
        </authorList>
    </citation>
    <scope>NUCLEOTIDE SEQUENCE [LARGE SCALE GENOMIC DNA]</scope>
    <source>
        <strain evidence="12 13">R-67175</strain>
    </source>
</reference>
<dbReference type="Gene3D" id="1.10.1220.10">
    <property type="entry name" value="Met repressor-like"/>
    <property type="match status" value="1"/>
</dbReference>
<comment type="cofactor">
    <cofactor evidence="8">
        <name>Ni(2+)</name>
        <dbReference type="ChEBI" id="CHEBI:49786"/>
    </cofactor>
    <text evidence="8">Binds 1 nickel ion per subunit.</text>
</comment>
<dbReference type="InterPro" id="IPR010985">
    <property type="entry name" value="Ribbon_hlx_hlx"/>
</dbReference>
<feature type="compositionally biased region" description="Basic residues" evidence="9">
    <location>
        <begin position="138"/>
        <end position="167"/>
    </location>
</feature>
<evidence type="ECO:0000259" key="10">
    <source>
        <dbReference type="Pfam" id="PF01402"/>
    </source>
</evidence>
<accession>A0A1E3VXF8</accession>
<keyword evidence="4 8" id="KW-0805">Transcription regulation</keyword>
<dbReference type="InterPro" id="IPR027271">
    <property type="entry name" value="Acetolactate_synth/TF_NikR_C"/>
</dbReference>
<keyword evidence="3 8" id="KW-0479">Metal-binding</keyword>
<dbReference type="InterPro" id="IPR014864">
    <property type="entry name" value="TF_NikR_Ni-bd_C"/>
</dbReference>
<keyword evidence="13" id="KW-1185">Reference proteome</keyword>
<evidence type="ECO:0000256" key="1">
    <source>
        <dbReference type="ARBA" id="ARBA00008478"/>
    </source>
</evidence>
<feature type="binding site" evidence="8">
    <location>
        <position position="90"/>
    </location>
    <ligand>
        <name>Ni(2+)</name>
        <dbReference type="ChEBI" id="CHEBI:49786"/>
    </ligand>
</feature>
<dbReference type="PANTHER" id="PTHR34719">
    <property type="entry name" value="NICKEL-RESPONSIVE REGULATOR"/>
    <property type="match status" value="1"/>
</dbReference>
<evidence type="ECO:0000256" key="9">
    <source>
        <dbReference type="SAM" id="MobiDB-lite"/>
    </source>
</evidence>
<dbReference type="SUPFAM" id="SSF47598">
    <property type="entry name" value="Ribbon-helix-helix"/>
    <property type="match status" value="1"/>
</dbReference>
<dbReference type="HAMAP" id="MF_00476">
    <property type="entry name" value="NikR"/>
    <property type="match status" value="1"/>
</dbReference>
<evidence type="ECO:0000313" key="13">
    <source>
        <dbReference type="Proteomes" id="UP000094472"/>
    </source>
</evidence>
<evidence type="ECO:0000256" key="7">
    <source>
        <dbReference type="ARBA" id="ARBA00024723"/>
    </source>
</evidence>
<dbReference type="EMBL" id="LPWF01000023">
    <property type="protein sequence ID" value="ODR98213.1"/>
    <property type="molecule type" value="Genomic_DNA"/>
</dbReference>
<dbReference type="InterPro" id="IPR045865">
    <property type="entry name" value="ACT-like_dom_sf"/>
</dbReference>
<dbReference type="GO" id="GO:0003677">
    <property type="term" value="F:DNA binding"/>
    <property type="evidence" value="ECO:0007669"/>
    <property type="project" value="UniProtKB-KW"/>
</dbReference>
<dbReference type="NCBIfam" id="NF002815">
    <property type="entry name" value="PRK02967.1"/>
    <property type="match status" value="1"/>
</dbReference>
<organism evidence="12 13">
    <name type="scientific">Methyloceanibacter superfactus</name>
    <dbReference type="NCBI Taxonomy" id="1774969"/>
    <lineage>
        <taxon>Bacteria</taxon>
        <taxon>Pseudomonadati</taxon>
        <taxon>Pseudomonadota</taxon>
        <taxon>Alphaproteobacteria</taxon>
        <taxon>Hyphomicrobiales</taxon>
        <taxon>Hyphomicrobiaceae</taxon>
        <taxon>Methyloceanibacter</taxon>
    </lineage>
</organism>
<sequence length="167" mass="18784">MQRVTITLDDDLMDELDTIIAARGYQNRSEAIRDLARAGIREAAEHVHGQRDCVAALVYVYDHAARQLSKRLTKAFHDHHEMSLASLHVHLDHDTCLEVTVLRGKSDDVQHFGEHVIAERGVRHGEIVRMPVEQPAKPARKHSAHSHGHGGKTPARAKRKRAVTRGR</sequence>
<evidence type="ECO:0000256" key="2">
    <source>
        <dbReference type="ARBA" id="ARBA00022596"/>
    </source>
</evidence>
<feature type="domain" description="Transcription factor NikR nickel binding C-terminal" evidence="11">
    <location>
        <begin position="54"/>
        <end position="128"/>
    </location>
</feature>
<dbReference type="OrthoDB" id="9806294at2"/>
<dbReference type="InterPro" id="IPR013321">
    <property type="entry name" value="Arc_rbn_hlx_hlx"/>
</dbReference>
<evidence type="ECO:0000256" key="4">
    <source>
        <dbReference type="ARBA" id="ARBA00023015"/>
    </source>
</evidence>
<dbReference type="InterPro" id="IPR002145">
    <property type="entry name" value="CopG"/>
</dbReference>
<keyword evidence="5 8" id="KW-0238">DNA-binding</keyword>
<feature type="region of interest" description="Disordered" evidence="9">
    <location>
        <begin position="134"/>
        <end position="167"/>
    </location>
</feature>
<dbReference type="GO" id="GO:0003700">
    <property type="term" value="F:DNA-binding transcription factor activity"/>
    <property type="evidence" value="ECO:0007669"/>
    <property type="project" value="UniProtKB-UniRule"/>
</dbReference>
<evidence type="ECO:0000256" key="5">
    <source>
        <dbReference type="ARBA" id="ARBA00023125"/>
    </source>
</evidence>
<proteinExistence type="inferred from homology"/>
<feature type="domain" description="Ribbon-helix-helix protein CopG" evidence="10">
    <location>
        <begin position="3"/>
        <end position="40"/>
    </location>
</feature>
<name>A0A1E3VXF8_9HYPH</name>
<dbReference type="Gene3D" id="3.30.70.1150">
    <property type="entry name" value="ACT-like. Chain A, domain 2"/>
    <property type="match status" value="1"/>
</dbReference>
<dbReference type="SUPFAM" id="SSF55021">
    <property type="entry name" value="ACT-like"/>
    <property type="match status" value="1"/>
</dbReference>
<feature type="binding site" evidence="8">
    <location>
        <position position="96"/>
    </location>
    <ligand>
        <name>Ni(2+)</name>
        <dbReference type="ChEBI" id="CHEBI:49786"/>
    </ligand>
</feature>
<evidence type="ECO:0000256" key="3">
    <source>
        <dbReference type="ARBA" id="ARBA00022723"/>
    </source>
</evidence>
<evidence type="ECO:0000313" key="12">
    <source>
        <dbReference type="EMBL" id="ODR98213.1"/>
    </source>
</evidence>
<evidence type="ECO:0000259" key="11">
    <source>
        <dbReference type="Pfam" id="PF08753"/>
    </source>
</evidence>
<dbReference type="STRING" id="1774969.AUC69_09895"/>
<dbReference type="GO" id="GO:0010045">
    <property type="term" value="P:response to nickel cation"/>
    <property type="evidence" value="ECO:0007669"/>
    <property type="project" value="InterPro"/>
</dbReference>
<keyword evidence="6 8" id="KW-0804">Transcription</keyword>
<comment type="caution">
    <text evidence="12">The sequence shown here is derived from an EMBL/GenBank/DDBJ whole genome shotgun (WGS) entry which is preliminary data.</text>
</comment>
<feature type="binding site" evidence="8">
    <location>
        <position position="77"/>
    </location>
    <ligand>
        <name>Ni(2+)</name>
        <dbReference type="ChEBI" id="CHEBI:49786"/>
    </ligand>
</feature>
<dbReference type="CDD" id="cd22231">
    <property type="entry name" value="RHH_NikR_HicB-like"/>
    <property type="match status" value="1"/>
</dbReference>
<dbReference type="InterPro" id="IPR050192">
    <property type="entry name" value="CopG/NikR_regulator"/>
</dbReference>
<dbReference type="Pfam" id="PF01402">
    <property type="entry name" value="RHH_1"/>
    <property type="match status" value="1"/>
</dbReference>
<keyword evidence="2 8" id="KW-0533">Nickel</keyword>
<comment type="function">
    <text evidence="8">Transcriptional regulator.</text>
</comment>
<dbReference type="Pfam" id="PF08753">
    <property type="entry name" value="NikR_C"/>
    <property type="match status" value="1"/>
</dbReference>
<dbReference type="NCBIfam" id="NF003381">
    <property type="entry name" value="PRK04460.1"/>
    <property type="match status" value="1"/>
</dbReference>
<gene>
    <name evidence="12" type="ORF">AUC69_09895</name>
</gene>